<proteinExistence type="predicted"/>
<reference evidence="2 3" key="1">
    <citation type="submission" date="2021-06" db="EMBL/GenBank/DDBJ databases">
        <authorList>
            <person name="Palmer J.M."/>
        </authorList>
    </citation>
    <scope>NUCLEOTIDE SEQUENCE [LARGE SCALE GENOMIC DNA]</scope>
    <source>
        <strain evidence="2 3">MEX-2019</strain>
        <tissue evidence="2">Muscle</tissue>
    </source>
</reference>
<evidence type="ECO:0000313" key="2">
    <source>
        <dbReference type="EMBL" id="KAK5608106.1"/>
    </source>
</evidence>
<evidence type="ECO:0000256" key="1">
    <source>
        <dbReference type="SAM" id="MobiDB-lite"/>
    </source>
</evidence>
<feature type="compositionally biased region" description="Basic residues" evidence="1">
    <location>
        <begin position="1"/>
        <end position="16"/>
    </location>
</feature>
<dbReference type="EMBL" id="JAHHUM010001854">
    <property type="protein sequence ID" value="KAK5608106.1"/>
    <property type="molecule type" value="Genomic_DNA"/>
</dbReference>
<feature type="region of interest" description="Disordered" evidence="1">
    <location>
        <begin position="1"/>
        <end position="26"/>
    </location>
</feature>
<keyword evidence="3" id="KW-1185">Reference proteome</keyword>
<organism evidence="2 3">
    <name type="scientific">Crenichthys baileyi</name>
    <name type="common">White River springfish</name>
    <dbReference type="NCBI Taxonomy" id="28760"/>
    <lineage>
        <taxon>Eukaryota</taxon>
        <taxon>Metazoa</taxon>
        <taxon>Chordata</taxon>
        <taxon>Craniata</taxon>
        <taxon>Vertebrata</taxon>
        <taxon>Euteleostomi</taxon>
        <taxon>Actinopterygii</taxon>
        <taxon>Neopterygii</taxon>
        <taxon>Teleostei</taxon>
        <taxon>Neoteleostei</taxon>
        <taxon>Acanthomorphata</taxon>
        <taxon>Ovalentaria</taxon>
        <taxon>Atherinomorphae</taxon>
        <taxon>Cyprinodontiformes</taxon>
        <taxon>Goodeidae</taxon>
        <taxon>Crenichthys</taxon>
    </lineage>
</organism>
<protein>
    <submittedName>
        <fullName evidence="2">Uncharacterized protein</fullName>
    </submittedName>
</protein>
<dbReference type="Proteomes" id="UP001311232">
    <property type="component" value="Unassembled WGS sequence"/>
</dbReference>
<gene>
    <name evidence="2" type="ORF">CRENBAI_004317</name>
</gene>
<dbReference type="AlphaFoldDB" id="A0AAV9RGI6"/>
<sequence>MLRKRCPGRRSLKKRPQSTSGKEKRFTRVVETASLLGTFLEPRVRLQGSERKPSEWLGGFGFARQQQSWRFHVVQRGPNPGPRITDPCVPPDSGPNNQICCFIFDTQDISNSEGTKNVVEVEDYLSK</sequence>
<evidence type="ECO:0000313" key="3">
    <source>
        <dbReference type="Proteomes" id="UP001311232"/>
    </source>
</evidence>
<comment type="caution">
    <text evidence="2">The sequence shown here is derived from an EMBL/GenBank/DDBJ whole genome shotgun (WGS) entry which is preliminary data.</text>
</comment>
<name>A0AAV9RGI6_9TELE</name>
<accession>A0AAV9RGI6</accession>